<dbReference type="PANTHER" id="PTHR12040">
    <property type="entry name" value="ANTI-SILENCING PROTEIN 1"/>
    <property type="match status" value="1"/>
</dbReference>
<dbReference type="GO" id="GO:0000785">
    <property type="term" value="C:chromatin"/>
    <property type="evidence" value="ECO:0007669"/>
    <property type="project" value="TreeGrafter"/>
</dbReference>
<dbReference type="EMBL" id="CAJJDM010000041">
    <property type="protein sequence ID" value="CAD8068627.1"/>
    <property type="molecule type" value="Genomic_DNA"/>
</dbReference>
<dbReference type="Pfam" id="PF04729">
    <property type="entry name" value="ASF1_hist_chap"/>
    <property type="match status" value="1"/>
</dbReference>
<proteinExistence type="predicted"/>
<dbReference type="InterPro" id="IPR006818">
    <property type="entry name" value="ASF1-like"/>
</dbReference>
<organism evidence="1 2">
    <name type="scientific">Paramecium primaurelia</name>
    <dbReference type="NCBI Taxonomy" id="5886"/>
    <lineage>
        <taxon>Eukaryota</taxon>
        <taxon>Sar</taxon>
        <taxon>Alveolata</taxon>
        <taxon>Ciliophora</taxon>
        <taxon>Intramacronucleata</taxon>
        <taxon>Oligohymenophorea</taxon>
        <taxon>Peniculida</taxon>
        <taxon>Parameciidae</taxon>
        <taxon>Paramecium</taxon>
    </lineage>
</organism>
<dbReference type="Proteomes" id="UP000688137">
    <property type="component" value="Unassembled WGS sequence"/>
</dbReference>
<keyword evidence="2" id="KW-1185">Reference proteome</keyword>
<name>A0A8S1LLL0_PARPR</name>
<dbReference type="AlphaFoldDB" id="A0A8S1LLL0"/>
<protein>
    <recommendedName>
        <fullName evidence="3">Anti-silencing function protein 1</fullName>
    </recommendedName>
</protein>
<accession>A0A8S1LLL0</accession>
<dbReference type="GO" id="GO:0006335">
    <property type="term" value="P:DNA replication-dependent chromatin assembly"/>
    <property type="evidence" value="ECO:0007669"/>
    <property type="project" value="TreeGrafter"/>
</dbReference>
<evidence type="ECO:0000313" key="2">
    <source>
        <dbReference type="Proteomes" id="UP000688137"/>
    </source>
</evidence>
<dbReference type="GO" id="GO:0042393">
    <property type="term" value="F:histone binding"/>
    <property type="evidence" value="ECO:0007669"/>
    <property type="project" value="TreeGrafter"/>
</dbReference>
<comment type="caution">
    <text evidence="1">The sequence shown here is derived from an EMBL/GenBank/DDBJ whole genome shotgun (WGS) entry which is preliminary data.</text>
</comment>
<gene>
    <name evidence="1" type="ORF">PPRIM_AZ9-3.1.T0420254</name>
</gene>
<evidence type="ECO:0000313" key="1">
    <source>
        <dbReference type="EMBL" id="CAD8068627.1"/>
    </source>
</evidence>
<dbReference type="PANTHER" id="PTHR12040:SF0">
    <property type="entry name" value="HISTONE CHAPERONE ASF1"/>
    <property type="match status" value="1"/>
</dbReference>
<evidence type="ECO:0008006" key="3">
    <source>
        <dbReference type="Google" id="ProtNLM"/>
    </source>
</evidence>
<dbReference type="OMA" id="HINWDSN"/>
<reference evidence="1" key="1">
    <citation type="submission" date="2021-01" db="EMBL/GenBank/DDBJ databases">
        <authorList>
            <consortium name="Genoscope - CEA"/>
            <person name="William W."/>
        </authorList>
    </citation>
    <scope>NUCLEOTIDE SEQUENCE</scope>
</reference>
<dbReference type="GO" id="GO:0005634">
    <property type="term" value="C:nucleus"/>
    <property type="evidence" value="ECO:0007669"/>
    <property type="project" value="InterPro"/>
</dbReference>
<sequence length="200" mass="23301">MAFVSITNIVVDDKPQPFTSPITMDIYFDVIADIEDEIEWTLLYIGSPKDEAHDQILDQFSMGPLTKGTKQFTLESNPPDWKKIPQDEVLGITAFILTCSYRHREFFRAGYYVYNTYTSPENIENDPQEVIIEDIARQIFNNKPRITRFEIDWNNAINSEVQQQPIETKAYMFQEQQEKQSADATEIYDAPHQIQNVFDS</sequence>